<reference evidence="2 3" key="1">
    <citation type="submission" date="2020-07" db="EMBL/GenBank/DDBJ databases">
        <title>Draft whole-genome sequence of Heliobacterium chlorum DSM 3682, type strain.</title>
        <authorList>
            <person name="Kyndt J.A."/>
            <person name="Meyer T.E."/>
            <person name="Imhoff J.F."/>
        </authorList>
    </citation>
    <scope>NUCLEOTIDE SEQUENCE [LARGE SCALE GENOMIC DNA]</scope>
    <source>
        <strain evidence="2 3">DSM 3682</strain>
    </source>
</reference>
<evidence type="ECO:0008006" key="4">
    <source>
        <dbReference type="Google" id="ProtNLM"/>
    </source>
</evidence>
<comment type="caution">
    <text evidence="2">The sequence shown here is derived from an EMBL/GenBank/DDBJ whole genome shotgun (WGS) entry which is preliminary data.</text>
</comment>
<keyword evidence="1" id="KW-0472">Membrane</keyword>
<accession>A0ABR7T566</accession>
<keyword evidence="3" id="KW-1185">Reference proteome</keyword>
<dbReference type="RefSeq" id="WP_188041244.1">
    <property type="nucleotide sequence ID" value="NZ_JACVHF010000019.1"/>
</dbReference>
<dbReference type="PANTHER" id="PTHR37305">
    <property type="entry name" value="INTEGRAL MEMBRANE PROTEIN-RELATED"/>
    <property type="match status" value="1"/>
</dbReference>
<feature type="transmembrane region" description="Helical" evidence="1">
    <location>
        <begin position="339"/>
        <end position="355"/>
    </location>
</feature>
<dbReference type="EMBL" id="JACVHF010000019">
    <property type="protein sequence ID" value="MBC9785806.1"/>
    <property type="molecule type" value="Genomic_DNA"/>
</dbReference>
<evidence type="ECO:0000256" key="1">
    <source>
        <dbReference type="SAM" id="Phobius"/>
    </source>
</evidence>
<dbReference type="PANTHER" id="PTHR37305:SF1">
    <property type="entry name" value="MEMBRANE PROTEIN"/>
    <property type="match status" value="1"/>
</dbReference>
<keyword evidence="1" id="KW-0812">Transmembrane</keyword>
<name>A0ABR7T566_HELCL</name>
<evidence type="ECO:0000313" key="3">
    <source>
        <dbReference type="Proteomes" id="UP000617402"/>
    </source>
</evidence>
<gene>
    <name evidence="2" type="ORF">H1S01_15075</name>
</gene>
<organism evidence="2 3">
    <name type="scientific">Heliobacterium chlorum</name>
    <dbReference type="NCBI Taxonomy" id="2698"/>
    <lineage>
        <taxon>Bacteria</taxon>
        <taxon>Bacillati</taxon>
        <taxon>Bacillota</taxon>
        <taxon>Clostridia</taxon>
        <taxon>Eubacteriales</taxon>
        <taxon>Heliobacteriaceae</taxon>
        <taxon>Heliobacterium</taxon>
    </lineage>
</organism>
<feature type="transmembrane region" description="Helical" evidence="1">
    <location>
        <begin position="252"/>
        <end position="285"/>
    </location>
</feature>
<dbReference type="Proteomes" id="UP000617402">
    <property type="component" value="Unassembled WGS sequence"/>
</dbReference>
<sequence length="426" mass="48816">MKWLIQFELRKIAGRPLTAWVLFGALLLTALFFAINVLSQIHNINNMKSLRGLEAIAYDKESMGRFKGYFTDEYIQTYETERKAIEKNPANLAVNPNATDVKKDLLRIYGVSDTEIAETPPVMTVTPEVYLRELDPYDTIMRHLGRQYRLSEIIAELQSGNFNSIYERHSTVKPTFSGEEVHKLLQMYEQINSPYYYDYYGGWENLCTEFPYFVAIVLGAVVVISLSPVFAEEYSQQTDALILTTRYGKNKVIAAKLFSSFLFVTALYLFFAMIHFLLFAAYFGLDGYNCNIQLNMYFYQSPYNLAFWQFYLTELSLGYIGLILMATITLFLSSKGTSPFISVILSALLLYAPSIDLSETSYLADKILSLFPFHIMHPTYHFEIALFYNLFGLILTQPVAMALTALLGSLLFTPAAYRTFQQHEVK</sequence>
<feature type="transmembrane region" description="Helical" evidence="1">
    <location>
        <begin position="210"/>
        <end position="231"/>
    </location>
</feature>
<protein>
    <recommendedName>
        <fullName evidence="4">ABC transporter permease</fullName>
    </recommendedName>
</protein>
<proteinExistence type="predicted"/>
<feature type="transmembrane region" description="Helical" evidence="1">
    <location>
        <begin position="305"/>
        <end position="332"/>
    </location>
</feature>
<keyword evidence="1" id="KW-1133">Transmembrane helix</keyword>
<feature type="transmembrane region" description="Helical" evidence="1">
    <location>
        <begin position="386"/>
        <end position="412"/>
    </location>
</feature>
<evidence type="ECO:0000313" key="2">
    <source>
        <dbReference type="EMBL" id="MBC9785806.1"/>
    </source>
</evidence>